<feature type="non-terminal residue" evidence="3">
    <location>
        <position position="1"/>
    </location>
</feature>
<dbReference type="CDD" id="cd23799">
    <property type="entry name" value="UBCc_UBE2J"/>
    <property type="match status" value="1"/>
</dbReference>
<evidence type="ECO:0000313" key="3">
    <source>
        <dbReference type="EMBL" id="RKP24308.1"/>
    </source>
</evidence>
<dbReference type="AlphaFoldDB" id="A0A4P9YWS0"/>
<dbReference type="PANTHER" id="PTHR24067">
    <property type="entry name" value="UBIQUITIN-CONJUGATING ENZYME E2"/>
    <property type="match status" value="1"/>
</dbReference>
<dbReference type="SMART" id="SM00212">
    <property type="entry name" value="UBCc"/>
    <property type="match status" value="1"/>
</dbReference>
<dbReference type="InterPro" id="IPR016135">
    <property type="entry name" value="UBQ-conjugating_enzyme/RWD"/>
</dbReference>
<keyword evidence="1" id="KW-0833">Ubl conjugation pathway</keyword>
<name>A0A4P9YWS0_9FUNG</name>
<dbReference type="InterPro" id="IPR050113">
    <property type="entry name" value="Ub_conjugating_enzyme"/>
</dbReference>
<evidence type="ECO:0000256" key="1">
    <source>
        <dbReference type="ARBA" id="ARBA00022786"/>
    </source>
</evidence>
<dbReference type="EMBL" id="KZ990314">
    <property type="protein sequence ID" value="RKP24308.1"/>
    <property type="molecule type" value="Genomic_DNA"/>
</dbReference>
<keyword evidence="4" id="KW-1185">Reference proteome</keyword>
<dbReference type="InterPro" id="IPR000608">
    <property type="entry name" value="UBC"/>
</dbReference>
<organism evidence="3 4">
    <name type="scientific">Syncephalis pseudoplumigaleata</name>
    <dbReference type="NCBI Taxonomy" id="1712513"/>
    <lineage>
        <taxon>Eukaryota</taxon>
        <taxon>Fungi</taxon>
        <taxon>Fungi incertae sedis</taxon>
        <taxon>Zoopagomycota</taxon>
        <taxon>Zoopagomycotina</taxon>
        <taxon>Zoopagomycetes</taxon>
        <taxon>Zoopagales</taxon>
        <taxon>Piptocephalidaceae</taxon>
        <taxon>Syncephalis</taxon>
    </lineage>
</organism>
<proteinExistence type="predicted"/>
<dbReference type="OrthoDB" id="1158011at2759"/>
<dbReference type="Gene3D" id="3.10.110.10">
    <property type="entry name" value="Ubiquitin Conjugating Enzyme"/>
    <property type="match status" value="1"/>
</dbReference>
<evidence type="ECO:0000313" key="4">
    <source>
        <dbReference type="Proteomes" id="UP000278143"/>
    </source>
</evidence>
<dbReference type="FunFam" id="3.10.110.10:FF:000086">
    <property type="entry name" value="Ubiquitin-conjugating enzyme E2 J1"/>
    <property type="match status" value="1"/>
</dbReference>
<sequence>AVRRLLQEVRELQQDPSDAFIAYPLEDNLFEWHFTIRGTHGTAFEGGRQVAGREARLYHGRLLLPTDYPFKPPNIILLTPNGRFELHKKICLSITGYHPEYWQPAWGVRTAMLALISFLPTKGEGAIGALDYTDEERRAIAKQ</sequence>
<dbReference type="SUPFAM" id="SSF54495">
    <property type="entry name" value="UBC-like"/>
    <property type="match status" value="1"/>
</dbReference>
<gene>
    <name evidence="3" type="ORF">SYNPS1DRAFT_17395</name>
</gene>
<protein>
    <submittedName>
        <fullName evidence="3">Ubiquitin-conjugating enzyme/RWD-like protein</fullName>
    </submittedName>
</protein>
<accession>A0A4P9YWS0</accession>
<dbReference type="Pfam" id="PF00179">
    <property type="entry name" value="UQ_con"/>
    <property type="match status" value="1"/>
</dbReference>
<evidence type="ECO:0000259" key="2">
    <source>
        <dbReference type="PROSITE" id="PS50127"/>
    </source>
</evidence>
<reference evidence="4" key="1">
    <citation type="journal article" date="2018" name="Nat. Microbiol.">
        <title>Leveraging single-cell genomics to expand the fungal tree of life.</title>
        <authorList>
            <person name="Ahrendt S.R."/>
            <person name="Quandt C.A."/>
            <person name="Ciobanu D."/>
            <person name="Clum A."/>
            <person name="Salamov A."/>
            <person name="Andreopoulos B."/>
            <person name="Cheng J.F."/>
            <person name="Woyke T."/>
            <person name="Pelin A."/>
            <person name="Henrissat B."/>
            <person name="Reynolds N.K."/>
            <person name="Benny G.L."/>
            <person name="Smith M.E."/>
            <person name="James T.Y."/>
            <person name="Grigoriev I.V."/>
        </authorList>
    </citation>
    <scope>NUCLEOTIDE SEQUENCE [LARGE SCALE GENOMIC DNA]</scope>
    <source>
        <strain evidence="4">Benny S71-1</strain>
    </source>
</reference>
<dbReference type="Proteomes" id="UP000278143">
    <property type="component" value="Unassembled WGS sequence"/>
</dbReference>
<feature type="domain" description="UBC core" evidence="2">
    <location>
        <begin position="1"/>
        <end position="143"/>
    </location>
</feature>
<dbReference type="PROSITE" id="PS50127">
    <property type="entry name" value="UBC_2"/>
    <property type="match status" value="1"/>
</dbReference>